<comment type="caution">
    <text evidence="12">The sequence shown here is derived from an EMBL/GenBank/DDBJ whole genome shotgun (WGS) entry which is preliminary data.</text>
</comment>
<keyword evidence="9" id="KW-0472">Membrane</keyword>
<keyword evidence="5" id="KW-0812">Transmembrane</keyword>
<keyword evidence="4" id="KW-0808">Transferase</keyword>
<evidence type="ECO:0000256" key="6">
    <source>
        <dbReference type="ARBA" id="ARBA00022968"/>
    </source>
</evidence>
<organism evidence="12 13">
    <name type="scientific">Aphidius gifuensis</name>
    <name type="common">Parasitoid wasp</name>
    <dbReference type="NCBI Taxonomy" id="684658"/>
    <lineage>
        <taxon>Eukaryota</taxon>
        <taxon>Metazoa</taxon>
        <taxon>Ecdysozoa</taxon>
        <taxon>Arthropoda</taxon>
        <taxon>Hexapoda</taxon>
        <taxon>Insecta</taxon>
        <taxon>Pterygota</taxon>
        <taxon>Neoptera</taxon>
        <taxon>Endopterygota</taxon>
        <taxon>Hymenoptera</taxon>
        <taxon>Apocrita</taxon>
        <taxon>Ichneumonoidea</taxon>
        <taxon>Braconidae</taxon>
        <taxon>Aphidiinae</taxon>
        <taxon>Aphidius</taxon>
    </lineage>
</organism>
<keyword evidence="10" id="KW-0325">Glycoprotein</keyword>
<comment type="similarity">
    <text evidence="2 11">Belongs to the glycosyltransferase 31 family.</text>
</comment>
<evidence type="ECO:0000256" key="7">
    <source>
        <dbReference type="ARBA" id="ARBA00022989"/>
    </source>
</evidence>
<dbReference type="PANTHER" id="PTHR11214">
    <property type="entry name" value="BETA-1,3-N-ACETYLGLUCOSAMINYLTRANSFERASE"/>
    <property type="match status" value="1"/>
</dbReference>
<evidence type="ECO:0000256" key="2">
    <source>
        <dbReference type="ARBA" id="ARBA00008661"/>
    </source>
</evidence>
<evidence type="ECO:0000256" key="5">
    <source>
        <dbReference type="ARBA" id="ARBA00022692"/>
    </source>
</evidence>
<dbReference type="FunFam" id="3.90.550.50:FF:000001">
    <property type="entry name" value="Hexosyltransferase"/>
    <property type="match status" value="1"/>
</dbReference>
<reference evidence="12 13" key="1">
    <citation type="submission" date="2020-08" db="EMBL/GenBank/DDBJ databases">
        <title>Aphidius gifuensis genome sequencing and assembly.</title>
        <authorList>
            <person name="Du Z."/>
        </authorList>
    </citation>
    <scope>NUCLEOTIDE SEQUENCE [LARGE SCALE GENOMIC DNA]</scope>
    <source>
        <strain evidence="12">YNYX2018</strain>
        <tissue evidence="12">Adults</tissue>
    </source>
</reference>
<evidence type="ECO:0000256" key="4">
    <source>
        <dbReference type="ARBA" id="ARBA00022679"/>
    </source>
</evidence>
<dbReference type="Pfam" id="PF01762">
    <property type="entry name" value="Galactosyl_T"/>
    <property type="match status" value="1"/>
</dbReference>
<evidence type="ECO:0000256" key="9">
    <source>
        <dbReference type="ARBA" id="ARBA00023136"/>
    </source>
</evidence>
<evidence type="ECO:0000256" key="10">
    <source>
        <dbReference type="ARBA" id="ARBA00023180"/>
    </source>
</evidence>
<evidence type="ECO:0000313" key="13">
    <source>
        <dbReference type="Proteomes" id="UP000639338"/>
    </source>
</evidence>
<proteinExistence type="inferred from homology"/>
<keyword evidence="13" id="KW-1185">Reference proteome</keyword>
<protein>
    <recommendedName>
        <fullName evidence="11">Hexosyltransferase</fullName>
        <ecNumber evidence="11">2.4.1.-</ecNumber>
    </recommendedName>
</protein>
<keyword evidence="7" id="KW-1133">Transmembrane helix</keyword>
<dbReference type="Proteomes" id="UP000639338">
    <property type="component" value="Unassembled WGS sequence"/>
</dbReference>
<comment type="subcellular location">
    <subcellularLocation>
        <location evidence="1 11">Golgi apparatus membrane</location>
        <topology evidence="1 11">Single-pass type II membrane protein</topology>
    </subcellularLocation>
</comment>
<dbReference type="InterPro" id="IPR002659">
    <property type="entry name" value="Glyco_trans_31"/>
</dbReference>
<evidence type="ECO:0000256" key="11">
    <source>
        <dbReference type="RuleBase" id="RU363063"/>
    </source>
</evidence>
<dbReference type="OrthoDB" id="5512589at2759"/>
<dbReference type="GO" id="GO:0000139">
    <property type="term" value="C:Golgi membrane"/>
    <property type="evidence" value="ECO:0007669"/>
    <property type="project" value="UniProtKB-SubCell"/>
</dbReference>
<dbReference type="Gene3D" id="3.90.550.50">
    <property type="match status" value="1"/>
</dbReference>
<dbReference type="GO" id="GO:0016758">
    <property type="term" value="F:hexosyltransferase activity"/>
    <property type="evidence" value="ECO:0007669"/>
    <property type="project" value="InterPro"/>
</dbReference>
<dbReference type="EMBL" id="JACMRX010000004">
    <property type="protein sequence ID" value="KAF7991794.1"/>
    <property type="molecule type" value="Genomic_DNA"/>
</dbReference>
<dbReference type="AlphaFoldDB" id="A0A834XV60"/>
<dbReference type="GO" id="GO:0006493">
    <property type="term" value="P:protein O-linked glycosylation"/>
    <property type="evidence" value="ECO:0007669"/>
    <property type="project" value="TreeGrafter"/>
</dbReference>
<evidence type="ECO:0000256" key="3">
    <source>
        <dbReference type="ARBA" id="ARBA00022676"/>
    </source>
</evidence>
<keyword evidence="3 11" id="KW-0328">Glycosyltransferase</keyword>
<dbReference type="PANTHER" id="PTHR11214:SF314">
    <property type="entry name" value="HEXOSYLTRANSFERASE"/>
    <property type="match status" value="1"/>
</dbReference>
<accession>A0A834XV60</accession>
<sequence>MQNYKTEIENAWPSDKPRNLTYFIRPHENTTIIRPIDCCNSSTTFLNIIVPSGLDQKDRRVAIRQTWGSKKRINDKEIVVNFLVGQTNNNTLTNLLKQESDKYGDIIQEPFIDSYYNLTIKVGMMLKWIKNNYPDTRYILKADDDVYIDIPNLLKNLSQHENSSELLLMGQLNTLSLPNRDQYNKWYMPNYMYSESTYPPYLDGPAYIMSQAVLNKLYEKALSLPILHLEDLFFTGICAREANIDPINNKNFGFFAEPLGLIMKHGITIAEMNRMWKNRSQLNNYEN</sequence>
<keyword evidence="6" id="KW-0735">Signal-anchor</keyword>
<dbReference type="EC" id="2.4.1.-" evidence="11"/>
<name>A0A834XV60_APHGI</name>
<evidence type="ECO:0000313" key="12">
    <source>
        <dbReference type="EMBL" id="KAF7991794.1"/>
    </source>
</evidence>
<evidence type="ECO:0000256" key="8">
    <source>
        <dbReference type="ARBA" id="ARBA00023034"/>
    </source>
</evidence>
<keyword evidence="8 11" id="KW-0333">Golgi apparatus</keyword>
<evidence type="ECO:0000256" key="1">
    <source>
        <dbReference type="ARBA" id="ARBA00004323"/>
    </source>
</evidence>
<gene>
    <name evidence="12" type="ORF">HCN44_010595</name>
</gene>